<dbReference type="PANTHER" id="PTHR13947:SF37">
    <property type="entry name" value="LD18367P"/>
    <property type="match status" value="1"/>
</dbReference>
<dbReference type="InterPro" id="IPR016181">
    <property type="entry name" value="Acyl_CoA_acyltransferase"/>
</dbReference>
<dbReference type="KEGG" id="pcm:AY601_1937"/>
<dbReference type="OrthoDB" id="9799681at2"/>
<dbReference type="PROSITE" id="PS51186">
    <property type="entry name" value="GNAT"/>
    <property type="match status" value="1"/>
</dbReference>
<dbReference type="InterPro" id="IPR000182">
    <property type="entry name" value="GNAT_dom"/>
</dbReference>
<dbReference type="Pfam" id="PF00583">
    <property type="entry name" value="Acetyltransf_1"/>
    <property type="match status" value="1"/>
</dbReference>
<gene>
    <name evidence="3" type="ORF">AY601_1937</name>
</gene>
<evidence type="ECO:0000256" key="1">
    <source>
        <dbReference type="ARBA" id="ARBA00022679"/>
    </source>
</evidence>
<sequence>METQFEITTSTVAETEQIIDLILTIQQQEFNIPITAADQPDLSEIDQFYKVPGGEFWIAKDQDQVIGSIALINIGDGIGVIRKMFVHKHYRGKEKGIAQKLLHTLIDYASTKGINAIYLGTVEKLQAAIRFYERNGFIPIEKANLPASMPLMKLDTHFFVLHLNDGK</sequence>
<accession>A0A127VC18</accession>
<dbReference type="InterPro" id="IPR050769">
    <property type="entry name" value="NAT_camello-type"/>
</dbReference>
<dbReference type="AlphaFoldDB" id="A0A127VC18"/>
<evidence type="ECO:0000259" key="2">
    <source>
        <dbReference type="PROSITE" id="PS51186"/>
    </source>
</evidence>
<evidence type="ECO:0000313" key="3">
    <source>
        <dbReference type="EMBL" id="AMP98844.1"/>
    </source>
</evidence>
<dbReference type="Gene3D" id="3.40.630.30">
    <property type="match status" value="1"/>
</dbReference>
<keyword evidence="1 3" id="KW-0808">Transferase</keyword>
<dbReference type="Proteomes" id="UP000071561">
    <property type="component" value="Chromosome"/>
</dbReference>
<name>A0A127VC18_9SPHI</name>
<protein>
    <submittedName>
        <fullName evidence="3">GNAT family acetyltransferase</fullName>
    </submittedName>
</protein>
<organism evidence="3 4">
    <name type="scientific">Pedobacter cryoconitis</name>
    <dbReference type="NCBI Taxonomy" id="188932"/>
    <lineage>
        <taxon>Bacteria</taxon>
        <taxon>Pseudomonadati</taxon>
        <taxon>Bacteroidota</taxon>
        <taxon>Sphingobacteriia</taxon>
        <taxon>Sphingobacteriales</taxon>
        <taxon>Sphingobacteriaceae</taxon>
        <taxon>Pedobacter</taxon>
    </lineage>
</organism>
<feature type="domain" description="N-acetyltransferase" evidence="2">
    <location>
        <begin position="7"/>
        <end position="157"/>
    </location>
</feature>
<dbReference type="PATRIC" id="fig|188932.3.peg.2027"/>
<evidence type="ECO:0000313" key="4">
    <source>
        <dbReference type="Proteomes" id="UP000071561"/>
    </source>
</evidence>
<dbReference type="PANTHER" id="PTHR13947">
    <property type="entry name" value="GNAT FAMILY N-ACETYLTRANSFERASE"/>
    <property type="match status" value="1"/>
</dbReference>
<keyword evidence="4" id="KW-1185">Reference proteome</keyword>
<dbReference type="RefSeq" id="WP_068399817.1">
    <property type="nucleotide sequence ID" value="NZ_CP014504.1"/>
</dbReference>
<reference evidence="3 4" key="1">
    <citation type="submission" date="2016-03" db="EMBL/GenBank/DDBJ databases">
        <title>Complete genome sequence of Pedobacter cryoconitis PAMC 27485.</title>
        <authorList>
            <person name="Lee J."/>
            <person name="Kim O.-S."/>
        </authorList>
    </citation>
    <scope>NUCLEOTIDE SEQUENCE [LARGE SCALE GENOMIC DNA]</scope>
    <source>
        <strain evidence="3 4">PAMC 27485</strain>
    </source>
</reference>
<dbReference type="CDD" id="cd04301">
    <property type="entry name" value="NAT_SF"/>
    <property type="match status" value="1"/>
</dbReference>
<dbReference type="EMBL" id="CP014504">
    <property type="protein sequence ID" value="AMP98844.1"/>
    <property type="molecule type" value="Genomic_DNA"/>
</dbReference>
<proteinExistence type="predicted"/>
<dbReference type="SUPFAM" id="SSF55729">
    <property type="entry name" value="Acyl-CoA N-acyltransferases (Nat)"/>
    <property type="match status" value="1"/>
</dbReference>
<dbReference type="GO" id="GO:0008080">
    <property type="term" value="F:N-acetyltransferase activity"/>
    <property type="evidence" value="ECO:0007669"/>
    <property type="project" value="InterPro"/>
</dbReference>